<name>A0A0F9BP60_9ZZZZ</name>
<keyword evidence="1" id="KW-0808">Transferase</keyword>
<dbReference type="Pfam" id="PF02709">
    <property type="entry name" value="Glyco_transf_7C"/>
    <property type="match status" value="1"/>
</dbReference>
<evidence type="ECO:0000313" key="3">
    <source>
        <dbReference type="EMBL" id="KKK86156.1"/>
    </source>
</evidence>
<gene>
    <name evidence="3" type="ORF">LCGC14_2766060</name>
</gene>
<dbReference type="GO" id="GO:0016740">
    <property type="term" value="F:transferase activity"/>
    <property type="evidence" value="ECO:0007669"/>
    <property type="project" value="UniProtKB-KW"/>
</dbReference>
<accession>A0A0F9BP60</accession>
<evidence type="ECO:0000256" key="1">
    <source>
        <dbReference type="ARBA" id="ARBA00022679"/>
    </source>
</evidence>
<dbReference type="InterPro" id="IPR029044">
    <property type="entry name" value="Nucleotide-diphossugar_trans"/>
</dbReference>
<comment type="caution">
    <text evidence="3">The sequence shown here is derived from an EMBL/GenBank/DDBJ whole genome shotgun (WGS) entry which is preliminary data.</text>
</comment>
<reference evidence="3" key="1">
    <citation type="journal article" date="2015" name="Nature">
        <title>Complex archaea that bridge the gap between prokaryotes and eukaryotes.</title>
        <authorList>
            <person name="Spang A."/>
            <person name="Saw J.H."/>
            <person name="Jorgensen S.L."/>
            <person name="Zaremba-Niedzwiedzka K."/>
            <person name="Martijn J."/>
            <person name="Lind A.E."/>
            <person name="van Eijk R."/>
            <person name="Schleper C."/>
            <person name="Guy L."/>
            <person name="Ettema T.J."/>
        </authorList>
    </citation>
    <scope>NUCLEOTIDE SEQUENCE</scope>
</reference>
<proteinExistence type="predicted"/>
<organism evidence="3">
    <name type="scientific">marine sediment metagenome</name>
    <dbReference type="NCBI Taxonomy" id="412755"/>
    <lineage>
        <taxon>unclassified sequences</taxon>
        <taxon>metagenomes</taxon>
        <taxon>ecological metagenomes</taxon>
    </lineage>
</organism>
<feature type="domain" description="Galactosyltransferase C-terminal" evidence="2">
    <location>
        <begin position="136"/>
        <end position="181"/>
    </location>
</feature>
<dbReference type="AlphaFoldDB" id="A0A0F9BP60"/>
<protein>
    <recommendedName>
        <fullName evidence="2">Galactosyltransferase C-terminal domain-containing protein</fullName>
    </recommendedName>
</protein>
<dbReference type="SUPFAM" id="SSF53448">
    <property type="entry name" value="Nucleotide-diphospho-sugar transferases"/>
    <property type="match status" value="1"/>
</dbReference>
<sequence>MQMETTLPKDQWLILVVNDGPHEDLSDLAEFNLAYFTFDRTPATERNGCLIRNYVLRRLQSRVVGTRDPEIFIKGGDYFSSLANMGDVIYRPYSMVELQEPMTPKILANPMIDITELPVRATHRLRTPGEPRAFHAGVAALVERFRQLGGYDEEFANYYGYEDIDMLNRLLRSGIDTVIDKEVRTFHIWHPRHAKFLKTVRINGMTFERKERLGNVVVNEGGKWGKGI</sequence>
<dbReference type="EMBL" id="LAZR01050976">
    <property type="protein sequence ID" value="KKK86156.1"/>
    <property type="molecule type" value="Genomic_DNA"/>
</dbReference>
<dbReference type="InterPro" id="IPR027791">
    <property type="entry name" value="Galactosyl_T_C"/>
</dbReference>
<evidence type="ECO:0000259" key="2">
    <source>
        <dbReference type="Pfam" id="PF02709"/>
    </source>
</evidence>
<dbReference type="Gene3D" id="3.90.550.10">
    <property type="entry name" value="Spore Coat Polysaccharide Biosynthesis Protein SpsA, Chain A"/>
    <property type="match status" value="1"/>
</dbReference>